<reference evidence="1" key="1">
    <citation type="journal article" date="2019" name="bioRxiv">
        <title>The Genome of the Zebra Mussel, Dreissena polymorpha: A Resource for Invasive Species Research.</title>
        <authorList>
            <person name="McCartney M.A."/>
            <person name="Auch B."/>
            <person name="Kono T."/>
            <person name="Mallez S."/>
            <person name="Zhang Y."/>
            <person name="Obille A."/>
            <person name="Becker A."/>
            <person name="Abrahante J.E."/>
            <person name="Garbe J."/>
            <person name="Badalamenti J.P."/>
            <person name="Herman A."/>
            <person name="Mangelson H."/>
            <person name="Liachko I."/>
            <person name="Sullivan S."/>
            <person name="Sone E.D."/>
            <person name="Koren S."/>
            <person name="Silverstein K.A.T."/>
            <person name="Beckman K.B."/>
            <person name="Gohl D.M."/>
        </authorList>
    </citation>
    <scope>NUCLEOTIDE SEQUENCE</scope>
    <source>
        <strain evidence="1">Duluth1</strain>
        <tissue evidence="1">Whole animal</tissue>
    </source>
</reference>
<evidence type="ECO:0000313" key="1">
    <source>
        <dbReference type="EMBL" id="KAH3831933.1"/>
    </source>
</evidence>
<sequence length="107" mass="12311">MLSTTFYYVWSSVQETSVYDKVGSTLPLKLREKWNLQFMDMGLLLKSTRELETLPGNGPTWELAIIDGTLYVSQPKQETSRLSIEQWTSAFVIYIGVLLEKFPTRAK</sequence>
<accession>A0A9D4K380</accession>
<evidence type="ECO:0000313" key="2">
    <source>
        <dbReference type="Proteomes" id="UP000828390"/>
    </source>
</evidence>
<protein>
    <submittedName>
        <fullName evidence="1">Uncharacterized protein</fullName>
    </submittedName>
</protein>
<name>A0A9D4K380_DREPO</name>
<dbReference type="Proteomes" id="UP000828390">
    <property type="component" value="Unassembled WGS sequence"/>
</dbReference>
<comment type="caution">
    <text evidence="1">The sequence shown here is derived from an EMBL/GenBank/DDBJ whole genome shotgun (WGS) entry which is preliminary data.</text>
</comment>
<reference evidence="1" key="2">
    <citation type="submission" date="2020-11" db="EMBL/GenBank/DDBJ databases">
        <authorList>
            <person name="McCartney M.A."/>
            <person name="Auch B."/>
            <person name="Kono T."/>
            <person name="Mallez S."/>
            <person name="Becker A."/>
            <person name="Gohl D.M."/>
            <person name="Silverstein K.A.T."/>
            <person name="Koren S."/>
            <person name="Bechman K.B."/>
            <person name="Herman A."/>
            <person name="Abrahante J.E."/>
            <person name="Garbe J."/>
        </authorList>
    </citation>
    <scope>NUCLEOTIDE SEQUENCE</scope>
    <source>
        <strain evidence="1">Duluth1</strain>
        <tissue evidence="1">Whole animal</tissue>
    </source>
</reference>
<gene>
    <name evidence="1" type="ORF">DPMN_105205</name>
</gene>
<keyword evidence="2" id="KW-1185">Reference proteome</keyword>
<organism evidence="1 2">
    <name type="scientific">Dreissena polymorpha</name>
    <name type="common">Zebra mussel</name>
    <name type="synonym">Mytilus polymorpha</name>
    <dbReference type="NCBI Taxonomy" id="45954"/>
    <lineage>
        <taxon>Eukaryota</taxon>
        <taxon>Metazoa</taxon>
        <taxon>Spiralia</taxon>
        <taxon>Lophotrochozoa</taxon>
        <taxon>Mollusca</taxon>
        <taxon>Bivalvia</taxon>
        <taxon>Autobranchia</taxon>
        <taxon>Heteroconchia</taxon>
        <taxon>Euheterodonta</taxon>
        <taxon>Imparidentia</taxon>
        <taxon>Neoheterodontei</taxon>
        <taxon>Myida</taxon>
        <taxon>Dreissenoidea</taxon>
        <taxon>Dreissenidae</taxon>
        <taxon>Dreissena</taxon>
    </lineage>
</organism>
<proteinExistence type="predicted"/>
<dbReference type="AlphaFoldDB" id="A0A9D4K380"/>
<dbReference type="EMBL" id="JAIWYP010000004">
    <property type="protein sequence ID" value="KAH3831933.1"/>
    <property type="molecule type" value="Genomic_DNA"/>
</dbReference>